<sequence>MKCSARWRHRKREIIRLDDSPSKTRADGADASSQDLAREREERRGRSQRYGDDELDDSPGETLADGADASSQELARKREERRGRSQRFGDEELDDSPGETRADGADASSQELARQREERRGRIHRVSPLDADDETLGAKKREGNAGSRAVGADASYQDREREREERRGRFQRDSPRDADEQLEGNAGSRDVGADASTCWEDHGSLPCGGWWRHRVSFFPARVPASEYLGYRTVWSLVLSRKLPPMNRRYQDREREREERLLGLDSHCRRLQA</sequence>
<feature type="compositionally biased region" description="Basic and acidic residues" evidence="1">
    <location>
        <begin position="36"/>
        <end position="52"/>
    </location>
</feature>
<feature type="region of interest" description="Disordered" evidence="1">
    <location>
        <begin position="1"/>
        <end position="194"/>
    </location>
</feature>
<name>A0A812T9U0_9DINO</name>
<dbReference type="Proteomes" id="UP000604046">
    <property type="component" value="Unassembled WGS sequence"/>
</dbReference>
<gene>
    <name evidence="2" type="ORF">SNAT2548_LOCUS28603</name>
</gene>
<feature type="compositionally biased region" description="Basic and acidic residues" evidence="1">
    <location>
        <begin position="156"/>
        <end position="179"/>
    </location>
</feature>
<proteinExistence type="predicted"/>
<comment type="caution">
    <text evidence="2">The sequence shown here is derived from an EMBL/GenBank/DDBJ whole genome shotgun (WGS) entry which is preliminary data.</text>
</comment>
<feature type="compositionally biased region" description="Basic residues" evidence="1">
    <location>
        <begin position="1"/>
        <end position="13"/>
    </location>
</feature>
<feature type="compositionally biased region" description="Basic and acidic residues" evidence="1">
    <location>
        <begin position="74"/>
        <end position="90"/>
    </location>
</feature>
<dbReference type="AlphaFoldDB" id="A0A812T9U0"/>
<evidence type="ECO:0000256" key="1">
    <source>
        <dbReference type="SAM" id="MobiDB-lite"/>
    </source>
</evidence>
<accession>A0A812T9U0</accession>
<dbReference type="EMBL" id="CAJNDS010002523">
    <property type="protein sequence ID" value="CAE7510727.1"/>
    <property type="molecule type" value="Genomic_DNA"/>
</dbReference>
<feature type="compositionally biased region" description="Basic and acidic residues" evidence="1">
    <location>
        <begin position="14"/>
        <end position="28"/>
    </location>
</feature>
<keyword evidence="3" id="KW-1185">Reference proteome</keyword>
<reference evidence="2" key="1">
    <citation type="submission" date="2021-02" db="EMBL/GenBank/DDBJ databases">
        <authorList>
            <person name="Dougan E. K."/>
            <person name="Rhodes N."/>
            <person name="Thang M."/>
            <person name="Chan C."/>
        </authorList>
    </citation>
    <scope>NUCLEOTIDE SEQUENCE</scope>
</reference>
<evidence type="ECO:0000313" key="2">
    <source>
        <dbReference type="EMBL" id="CAE7510727.1"/>
    </source>
</evidence>
<protein>
    <submittedName>
        <fullName evidence="2">Uncharacterized protein</fullName>
    </submittedName>
</protein>
<organism evidence="2 3">
    <name type="scientific">Symbiodinium natans</name>
    <dbReference type="NCBI Taxonomy" id="878477"/>
    <lineage>
        <taxon>Eukaryota</taxon>
        <taxon>Sar</taxon>
        <taxon>Alveolata</taxon>
        <taxon>Dinophyceae</taxon>
        <taxon>Suessiales</taxon>
        <taxon>Symbiodiniaceae</taxon>
        <taxon>Symbiodinium</taxon>
    </lineage>
</organism>
<evidence type="ECO:0000313" key="3">
    <source>
        <dbReference type="Proteomes" id="UP000604046"/>
    </source>
</evidence>